<protein>
    <submittedName>
        <fullName evidence="1">Uncharacterized protein</fullName>
    </submittedName>
</protein>
<sequence>MCHEVVLLLKGQAHVGDKKLPLSSASCEPSAFSWSPWGVALGHCALVISDVPVYCLLNALDRAEHSFISVFPSLLLETGAGGCRWGATLLLVLIPPHSLGCLMIMGACQNSAPSWALAPCWPACDCGCCDTTAPSKVHQAGASFAGSGALFSKSYLPDPP</sequence>
<proteinExistence type="predicted"/>
<reference evidence="1" key="1">
    <citation type="submission" date="2023-04" db="EMBL/GenBank/DDBJ databases">
        <authorList>
            <consortium name="ELIXIR-Norway"/>
        </authorList>
    </citation>
    <scope>NUCLEOTIDE SEQUENCE [LARGE SCALE GENOMIC DNA]</scope>
</reference>
<gene>
    <name evidence="1" type="ORF">MRATA1EN1_LOCUS29795</name>
</gene>
<organism evidence="1 2">
    <name type="scientific">Rangifer tarandus platyrhynchus</name>
    <name type="common">Svalbard reindeer</name>
    <dbReference type="NCBI Taxonomy" id="3082113"/>
    <lineage>
        <taxon>Eukaryota</taxon>
        <taxon>Metazoa</taxon>
        <taxon>Chordata</taxon>
        <taxon>Craniata</taxon>
        <taxon>Vertebrata</taxon>
        <taxon>Euteleostomi</taxon>
        <taxon>Mammalia</taxon>
        <taxon>Eutheria</taxon>
        <taxon>Laurasiatheria</taxon>
        <taxon>Artiodactyla</taxon>
        <taxon>Ruminantia</taxon>
        <taxon>Pecora</taxon>
        <taxon>Cervidae</taxon>
        <taxon>Odocoileinae</taxon>
        <taxon>Rangifer</taxon>
    </lineage>
</organism>
<dbReference type="Proteomes" id="UP001176941">
    <property type="component" value="Chromosome X"/>
</dbReference>
<name>A0ABN9A3L0_RANTA</name>
<dbReference type="EMBL" id="OX460343">
    <property type="protein sequence ID" value="CAI9180833.1"/>
    <property type="molecule type" value="Genomic_DNA"/>
</dbReference>
<keyword evidence="2" id="KW-1185">Reference proteome</keyword>
<accession>A0ABN9A3L0</accession>
<evidence type="ECO:0000313" key="1">
    <source>
        <dbReference type="EMBL" id="CAI9180833.1"/>
    </source>
</evidence>
<evidence type="ECO:0000313" key="2">
    <source>
        <dbReference type="Proteomes" id="UP001176941"/>
    </source>
</evidence>